<reference evidence="2" key="1">
    <citation type="submission" date="2017-05" db="EMBL/GenBank/DDBJ databases">
        <title>The Genome Sequence of Enterococcus sp. 9E7_DIV0242.</title>
        <authorList>
            <consortium name="The Broad Institute Genomics Platform"/>
            <consortium name="The Broad Institute Genomic Center for Infectious Diseases"/>
            <person name="Earl A."/>
            <person name="Manson A."/>
            <person name="Schwartman J."/>
            <person name="Gilmore M."/>
            <person name="Abouelleil A."/>
            <person name="Cao P."/>
            <person name="Chapman S."/>
            <person name="Cusick C."/>
            <person name="Shea T."/>
            <person name="Young S."/>
            <person name="Neafsey D."/>
            <person name="Nusbaum C."/>
            <person name="Birren B."/>
        </authorList>
    </citation>
    <scope>NUCLEOTIDE SEQUENCE [LARGE SCALE GENOMIC DNA]</scope>
    <source>
        <strain evidence="2">9E7_DIV0242</strain>
    </source>
</reference>
<reference evidence="3" key="3">
    <citation type="submission" date="2024-03" db="EMBL/GenBank/DDBJ databases">
        <title>The Genome Sequence of Enterococcus sp. DIV0242b.</title>
        <authorList>
            <consortium name="The Broad Institute Genomics Platform"/>
            <consortium name="The Broad Institute Microbial Omics Core"/>
            <consortium name="The Broad Institute Genomic Center for Infectious Diseases"/>
            <person name="Earl A."/>
            <person name="Manson A."/>
            <person name="Gilmore M."/>
            <person name="Schwartman J."/>
            <person name="Shea T."/>
            <person name="Abouelleil A."/>
            <person name="Cao P."/>
            <person name="Chapman S."/>
            <person name="Cusick C."/>
            <person name="Young S."/>
            <person name="Neafsey D."/>
            <person name="Nusbaum C."/>
            <person name="Birren B."/>
        </authorList>
    </citation>
    <scope>NUCLEOTIDE SEQUENCE</scope>
    <source>
        <strain evidence="3">9E7_DIV0242</strain>
    </source>
</reference>
<dbReference type="Pfam" id="PF13472">
    <property type="entry name" value="Lipase_GDSL_2"/>
    <property type="match status" value="1"/>
</dbReference>
<accession>A0A242K4M0</accession>
<reference evidence="3" key="2">
    <citation type="submission" date="2017-05" db="EMBL/GenBank/DDBJ databases">
        <authorList>
            <consortium name="The Broad Institute Genomics Platform"/>
            <consortium name="The Broad Institute Genomic Center for Infectious Diseases"/>
            <person name="Earl A."/>
            <person name="Manson A."/>
            <person name="Schwartman J."/>
            <person name="Gilmore M."/>
            <person name="Abouelleil A."/>
            <person name="Cao P."/>
            <person name="Chapman S."/>
            <person name="Cusick C."/>
            <person name="Shea T."/>
            <person name="Young S."/>
            <person name="Neafsey D."/>
            <person name="Nusbaum C."/>
            <person name="Birren B."/>
        </authorList>
    </citation>
    <scope>NUCLEOTIDE SEQUENCE</scope>
    <source>
        <strain evidence="3">9E7_DIV0242</strain>
    </source>
</reference>
<organism evidence="2">
    <name type="scientific">Candidatus Enterococcus clewellii</name>
    <dbReference type="NCBI Taxonomy" id="1834193"/>
    <lineage>
        <taxon>Bacteria</taxon>
        <taxon>Bacillati</taxon>
        <taxon>Bacillota</taxon>
        <taxon>Bacilli</taxon>
        <taxon>Lactobacillales</taxon>
        <taxon>Enterococcaceae</taxon>
        <taxon>Enterococcus</taxon>
    </lineage>
</organism>
<keyword evidence="4" id="KW-1185">Reference proteome</keyword>
<name>A0A242K4M0_9ENTE</name>
<feature type="domain" description="SGNH hydrolase-type esterase" evidence="1">
    <location>
        <begin position="6"/>
        <end position="176"/>
    </location>
</feature>
<evidence type="ECO:0000313" key="3">
    <source>
        <dbReference type="EMBL" id="WYJ90493.1"/>
    </source>
</evidence>
<evidence type="ECO:0000313" key="4">
    <source>
        <dbReference type="Proteomes" id="UP000195141"/>
    </source>
</evidence>
<protein>
    <recommendedName>
        <fullName evidence="1">SGNH hydrolase-type esterase domain-containing protein</fullName>
    </recommendedName>
</protein>
<dbReference type="EMBL" id="NGMM01000004">
    <property type="protein sequence ID" value="OTP14477.1"/>
    <property type="molecule type" value="Genomic_DNA"/>
</dbReference>
<evidence type="ECO:0000313" key="2">
    <source>
        <dbReference type="EMBL" id="OTP14477.1"/>
    </source>
</evidence>
<sequence>MTKLVLFGDSITAGDFGEAASPILTNLVKEDLAAQGYTDISIVNAGIPGDTSVGGLRRLEKDVLAVAPDYVVLFFGANDCSESHPITAEDYGNNLSQMIEQIGEEKVVLLTPPFIDAARQPSRQDEEVRRFVVAAKEVGEKYEVPTVDMYHALSVYPGVAEFLQEDGLHFSEYGYEFLAALIVREIKGKLIS</sequence>
<dbReference type="Gene3D" id="3.40.50.1110">
    <property type="entry name" value="SGNH hydrolase"/>
    <property type="match status" value="1"/>
</dbReference>
<dbReference type="OrthoDB" id="388542at2"/>
<dbReference type="PANTHER" id="PTHR30383">
    <property type="entry name" value="THIOESTERASE 1/PROTEASE 1/LYSOPHOSPHOLIPASE L1"/>
    <property type="match status" value="1"/>
</dbReference>
<dbReference type="Proteomes" id="UP000195141">
    <property type="component" value="Chromosome"/>
</dbReference>
<dbReference type="RefSeq" id="WP_086349619.1">
    <property type="nucleotide sequence ID" value="NZ_CP147247.1"/>
</dbReference>
<dbReference type="InterPro" id="IPR051532">
    <property type="entry name" value="Ester_Hydrolysis_Enzymes"/>
</dbReference>
<dbReference type="EMBL" id="CP147247">
    <property type="protein sequence ID" value="WYJ90493.1"/>
    <property type="molecule type" value="Genomic_DNA"/>
</dbReference>
<dbReference type="InterPro" id="IPR036514">
    <property type="entry name" value="SGNH_hydro_sf"/>
</dbReference>
<gene>
    <name evidence="3" type="ORF">A5888_002250</name>
    <name evidence="2" type="ORF">A5888_002578</name>
</gene>
<evidence type="ECO:0000259" key="1">
    <source>
        <dbReference type="Pfam" id="PF13472"/>
    </source>
</evidence>
<dbReference type="AlphaFoldDB" id="A0A242K4M0"/>
<proteinExistence type="predicted"/>
<dbReference type="SUPFAM" id="SSF52266">
    <property type="entry name" value="SGNH hydrolase"/>
    <property type="match status" value="1"/>
</dbReference>
<dbReference type="InterPro" id="IPR013830">
    <property type="entry name" value="SGNH_hydro"/>
</dbReference>